<dbReference type="Pfam" id="PF02578">
    <property type="entry name" value="Cu-oxidase_4"/>
    <property type="match status" value="1"/>
</dbReference>
<keyword evidence="6" id="KW-0479">Metal-binding</keyword>
<dbReference type="InterPro" id="IPR003730">
    <property type="entry name" value="Cu_polyphenol_OxRdtase"/>
</dbReference>
<evidence type="ECO:0000256" key="3">
    <source>
        <dbReference type="ARBA" id="ARBA00003215"/>
    </source>
</evidence>
<evidence type="ECO:0000256" key="7">
    <source>
        <dbReference type="ARBA" id="ARBA00022801"/>
    </source>
</evidence>
<evidence type="ECO:0000256" key="6">
    <source>
        <dbReference type="ARBA" id="ARBA00022723"/>
    </source>
</evidence>
<keyword evidence="14" id="KW-1185">Reference proteome</keyword>
<dbReference type="EMBL" id="BMJT01000008">
    <property type="protein sequence ID" value="GGG28687.1"/>
    <property type="molecule type" value="Genomic_DNA"/>
</dbReference>
<keyword evidence="5" id="KW-0808">Transferase</keyword>
<dbReference type="GO" id="GO:0005507">
    <property type="term" value="F:copper ion binding"/>
    <property type="evidence" value="ECO:0007669"/>
    <property type="project" value="TreeGrafter"/>
</dbReference>
<keyword evidence="8" id="KW-0862">Zinc</keyword>
<proteinExistence type="inferred from homology"/>
<comment type="function">
    <text evidence="3">Purine nucleoside enzyme that catalyzes the phosphorolysis of adenosine and inosine nucleosides, yielding D-ribose 1-phosphate and the respective free bases, adenine and hypoxanthine. Also catalyzes the phosphorolysis of S-methyl-5'-thioadenosine into adenine and S-methyl-5-thio-alpha-D-ribose 1-phosphate. Also has adenosine deaminase activity.</text>
</comment>
<comment type="cofactor">
    <cofactor evidence="2">
        <name>Zn(2+)</name>
        <dbReference type="ChEBI" id="CHEBI:29105"/>
    </cofactor>
</comment>
<dbReference type="PANTHER" id="PTHR30616">
    <property type="entry name" value="UNCHARACTERIZED PROTEIN YFIH"/>
    <property type="match status" value="1"/>
</dbReference>
<evidence type="ECO:0000256" key="10">
    <source>
        <dbReference type="ARBA" id="ARBA00048968"/>
    </source>
</evidence>
<reference evidence="13" key="2">
    <citation type="submission" date="2020-09" db="EMBL/GenBank/DDBJ databases">
        <authorList>
            <person name="Sun Q."/>
            <person name="Zhou Y."/>
        </authorList>
    </citation>
    <scope>NUCLEOTIDE SEQUENCE</scope>
    <source>
        <strain evidence="13">CGMCC 1.15760</strain>
    </source>
</reference>
<organism evidence="13 14">
    <name type="scientific">Lysinibacillus alkalisoli</name>
    <dbReference type="NCBI Taxonomy" id="1911548"/>
    <lineage>
        <taxon>Bacteria</taxon>
        <taxon>Bacillati</taxon>
        <taxon>Bacillota</taxon>
        <taxon>Bacilli</taxon>
        <taxon>Bacillales</taxon>
        <taxon>Bacillaceae</taxon>
        <taxon>Lysinibacillus</taxon>
    </lineage>
</organism>
<protein>
    <recommendedName>
        <fullName evidence="12">Purine nucleoside phosphorylase</fullName>
    </recommendedName>
</protein>
<reference evidence="13" key="1">
    <citation type="journal article" date="2014" name="Int. J. Syst. Evol. Microbiol.">
        <title>Complete genome sequence of Corynebacterium casei LMG S-19264T (=DSM 44701T), isolated from a smear-ripened cheese.</title>
        <authorList>
            <consortium name="US DOE Joint Genome Institute (JGI-PGF)"/>
            <person name="Walter F."/>
            <person name="Albersmeier A."/>
            <person name="Kalinowski J."/>
            <person name="Ruckert C."/>
        </authorList>
    </citation>
    <scope>NUCLEOTIDE SEQUENCE</scope>
    <source>
        <strain evidence="13">CGMCC 1.15760</strain>
    </source>
</reference>
<comment type="caution">
    <text evidence="13">The sequence shown here is derived from an EMBL/GenBank/DDBJ whole genome shotgun (WGS) entry which is preliminary data.</text>
</comment>
<dbReference type="GO" id="GO:0017061">
    <property type="term" value="F:S-methyl-5-thioadenosine phosphorylase activity"/>
    <property type="evidence" value="ECO:0007669"/>
    <property type="project" value="UniProtKB-EC"/>
</dbReference>
<dbReference type="AlphaFoldDB" id="A0A917LJ29"/>
<dbReference type="Proteomes" id="UP000616608">
    <property type="component" value="Unassembled WGS sequence"/>
</dbReference>
<evidence type="ECO:0000256" key="12">
    <source>
        <dbReference type="RuleBase" id="RU361274"/>
    </source>
</evidence>
<comment type="catalytic activity">
    <reaction evidence="9">
        <text>adenosine + H2O + H(+) = inosine + NH4(+)</text>
        <dbReference type="Rhea" id="RHEA:24408"/>
        <dbReference type="ChEBI" id="CHEBI:15377"/>
        <dbReference type="ChEBI" id="CHEBI:15378"/>
        <dbReference type="ChEBI" id="CHEBI:16335"/>
        <dbReference type="ChEBI" id="CHEBI:17596"/>
        <dbReference type="ChEBI" id="CHEBI:28938"/>
        <dbReference type="EC" id="3.5.4.4"/>
    </reaction>
    <physiologicalReaction direction="left-to-right" evidence="9">
        <dbReference type="Rhea" id="RHEA:24409"/>
    </physiologicalReaction>
</comment>
<dbReference type="NCBIfam" id="TIGR00726">
    <property type="entry name" value="peptidoglycan editing factor PgeF"/>
    <property type="match status" value="1"/>
</dbReference>
<comment type="catalytic activity">
    <reaction evidence="1">
        <text>inosine + phosphate = alpha-D-ribose 1-phosphate + hypoxanthine</text>
        <dbReference type="Rhea" id="RHEA:27646"/>
        <dbReference type="ChEBI" id="CHEBI:17368"/>
        <dbReference type="ChEBI" id="CHEBI:17596"/>
        <dbReference type="ChEBI" id="CHEBI:43474"/>
        <dbReference type="ChEBI" id="CHEBI:57720"/>
        <dbReference type="EC" id="2.4.2.1"/>
    </reaction>
    <physiologicalReaction direction="left-to-right" evidence="1">
        <dbReference type="Rhea" id="RHEA:27647"/>
    </physiologicalReaction>
</comment>
<dbReference type="SUPFAM" id="SSF64438">
    <property type="entry name" value="CNF1/YfiH-like putative cysteine hydrolases"/>
    <property type="match status" value="1"/>
</dbReference>
<name>A0A917LJ29_9BACI</name>
<dbReference type="GO" id="GO:0016787">
    <property type="term" value="F:hydrolase activity"/>
    <property type="evidence" value="ECO:0007669"/>
    <property type="project" value="UniProtKB-KW"/>
</dbReference>
<keyword evidence="7" id="KW-0378">Hydrolase</keyword>
<evidence type="ECO:0000256" key="8">
    <source>
        <dbReference type="ARBA" id="ARBA00022833"/>
    </source>
</evidence>
<evidence type="ECO:0000256" key="2">
    <source>
        <dbReference type="ARBA" id="ARBA00001947"/>
    </source>
</evidence>
<evidence type="ECO:0000256" key="4">
    <source>
        <dbReference type="ARBA" id="ARBA00007353"/>
    </source>
</evidence>
<evidence type="ECO:0000256" key="9">
    <source>
        <dbReference type="ARBA" id="ARBA00047989"/>
    </source>
</evidence>
<evidence type="ECO:0000313" key="14">
    <source>
        <dbReference type="Proteomes" id="UP000616608"/>
    </source>
</evidence>
<evidence type="ECO:0000313" key="13">
    <source>
        <dbReference type="EMBL" id="GGG28687.1"/>
    </source>
</evidence>
<dbReference type="Gene3D" id="3.60.140.10">
    <property type="entry name" value="CNF1/YfiH-like putative cysteine hydrolases"/>
    <property type="match status" value="1"/>
</dbReference>
<evidence type="ECO:0000256" key="11">
    <source>
        <dbReference type="ARBA" id="ARBA00049893"/>
    </source>
</evidence>
<dbReference type="InterPro" id="IPR038371">
    <property type="entry name" value="Cu_polyphenol_OxRdtase_sf"/>
</dbReference>
<evidence type="ECO:0000256" key="1">
    <source>
        <dbReference type="ARBA" id="ARBA00000553"/>
    </source>
</evidence>
<dbReference type="RefSeq" id="WP_188615312.1">
    <property type="nucleotide sequence ID" value="NZ_BMJT01000008.1"/>
</dbReference>
<comment type="similarity">
    <text evidence="4 12">Belongs to the purine nucleoside phosphorylase YfiH/LACC1 family.</text>
</comment>
<dbReference type="InterPro" id="IPR011324">
    <property type="entry name" value="Cytotoxic_necrot_fac-like_cat"/>
</dbReference>
<accession>A0A917LJ29</accession>
<dbReference type="PANTHER" id="PTHR30616:SF2">
    <property type="entry name" value="PURINE NUCLEOSIDE PHOSPHORYLASE LACC1"/>
    <property type="match status" value="1"/>
</dbReference>
<evidence type="ECO:0000256" key="5">
    <source>
        <dbReference type="ARBA" id="ARBA00022679"/>
    </source>
</evidence>
<comment type="catalytic activity">
    <reaction evidence="11">
        <text>S-methyl-5'-thioadenosine + phosphate = 5-(methylsulfanyl)-alpha-D-ribose 1-phosphate + adenine</text>
        <dbReference type="Rhea" id="RHEA:11852"/>
        <dbReference type="ChEBI" id="CHEBI:16708"/>
        <dbReference type="ChEBI" id="CHEBI:17509"/>
        <dbReference type="ChEBI" id="CHEBI:43474"/>
        <dbReference type="ChEBI" id="CHEBI:58533"/>
        <dbReference type="EC" id="2.4.2.28"/>
    </reaction>
    <physiologicalReaction direction="left-to-right" evidence="11">
        <dbReference type="Rhea" id="RHEA:11853"/>
    </physiologicalReaction>
</comment>
<comment type="catalytic activity">
    <reaction evidence="10">
        <text>adenosine + phosphate = alpha-D-ribose 1-phosphate + adenine</text>
        <dbReference type="Rhea" id="RHEA:27642"/>
        <dbReference type="ChEBI" id="CHEBI:16335"/>
        <dbReference type="ChEBI" id="CHEBI:16708"/>
        <dbReference type="ChEBI" id="CHEBI:43474"/>
        <dbReference type="ChEBI" id="CHEBI:57720"/>
        <dbReference type="EC" id="2.4.2.1"/>
    </reaction>
    <physiologicalReaction direction="left-to-right" evidence="10">
        <dbReference type="Rhea" id="RHEA:27643"/>
    </physiologicalReaction>
</comment>
<dbReference type="CDD" id="cd16833">
    <property type="entry name" value="YfiH"/>
    <property type="match status" value="1"/>
</dbReference>
<sequence length="249" mass="28329">MKLYLDTPQVIAGVTLKSNHNECNNMALHVCEDSKTIINNRQQLAKTLDVSLNQFVCANQTHSANIHRVTADDLGRGAFTNQDAIPNTDALYTCEKNVVLCSFTADCVPVLFFDNTHSLIGAIHSGWQGTVKEITKKTMYHLIANEGCLPENIHVMIGTALSQKRFEVDQDVYDQFLSLGYANEFMYFNAETNKYHIDNQQVVKQQCLLHHIPEHNIYVDTSCTYDDEQGFSYRQDRSCGRHLNFIMQK</sequence>
<gene>
    <name evidence="13" type="ORF">GCM10007425_24100</name>
</gene>